<gene>
    <name evidence="2" type="ORF">SPAPADRAFT_60191</name>
</gene>
<proteinExistence type="predicted"/>
<name>G3AK38_SPAPN</name>
<keyword evidence="3" id="KW-1185">Reference proteome</keyword>
<dbReference type="EMBL" id="GL996501">
    <property type="protein sequence ID" value="EGW32849.1"/>
    <property type="molecule type" value="Genomic_DNA"/>
</dbReference>
<protein>
    <submittedName>
        <fullName evidence="2">Uncharacterized protein</fullName>
    </submittedName>
</protein>
<evidence type="ECO:0000256" key="1">
    <source>
        <dbReference type="SAM" id="SignalP"/>
    </source>
</evidence>
<feature type="chain" id="PRO_5003442380" evidence="1">
    <location>
        <begin position="18"/>
        <end position="132"/>
    </location>
</feature>
<dbReference type="Proteomes" id="UP000000709">
    <property type="component" value="Unassembled WGS sequence"/>
</dbReference>
<evidence type="ECO:0000313" key="3">
    <source>
        <dbReference type="Proteomes" id="UP000000709"/>
    </source>
</evidence>
<accession>G3AK38</accession>
<sequence length="132" mass="14384">MRYTYLLALGLITGVFSAPVPKNDKPICFKDSSGVVRCLGDLDSATPACFKDTEGNERCLGALDPPNPLCFKGDDGHLYCLGDLAKRENKEICFKDTEGNERCLGVLDQGANDKDEDDKICFPSHLGPTLCH</sequence>
<dbReference type="HOGENOM" id="CLU_1918395_0_0_1"/>
<dbReference type="OrthoDB" id="10585119at2759"/>
<evidence type="ECO:0000313" key="2">
    <source>
        <dbReference type="EMBL" id="EGW32849.1"/>
    </source>
</evidence>
<organism evidence="3">
    <name type="scientific">Spathaspora passalidarum (strain NRRL Y-27907 / 11-Y1)</name>
    <dbReference type="NCBI Taxonomy" id="619300"/>
    <lineage>
        <taxon>Eukaryota</taxon>
        <taxon>Fungi</taxon>
        <taxon>Dikarya</taxon>
        <taxon>Ascomycota</taxon>
        <taxon>Saccharomycotina</taxon>
        <taxon>Pichiomycetes</taxon>
        <taxon>Debaryomycetaceae</taxon>
        <taxon>Spathaspora</taxon>
    </lineage>
</organism>
<dbReference type="AlphaFoldDB" id="G3AK38"/>
<reference evidence="2 3" key="1">
    <citation type="journal article" date="2011" name="Proc. Natl. Acad. Sci. U.S.A.">
        <title>Comparative genomics of xylose-fermenting fungi for enhanced biofuel production.</title>
        <authorList>
            <person name="Wohlbach D.J."/>
            <person name="Kuo A."/>
            <person name="Sato T.K."/>
            <person name="Potts K.M."/>
            <person name="Salamov A.A."/>
            <person name="LaButti K.M."/>
            <person name="Sun H."/>
            <person name="Clum A."/>
            <person name="Pangilinan J.L."/>
            <person name="Lindquist E.A."/>
            <person name="Lucas S."/>
            <person name="Lapidus A."/>
            <person name="Jin M."/>
            <person name="Gunawan C."/>
            <person name="Balan V."/>
            <person name="Dale B.E."/>
            <person name="Jeffries T.W."/>
            <person name="Zinkel R."/>
            <person name="Barry K.W."/>
            <person name="Grigoriev I.V."/>
            <person name="Gasch A.P."/>
        </authorList>
    </citation>
    <scope>NUCLEOTIDE SEQUENCE [LARGE SCALE GENOMIC DNA]</scope>
    <source>
        <strain evidence="3">NRRL Y-27907 / 11-Y1</strain>
    </source>
</reference>
<feature type="signal peptide" evidence="1">
    <location>
        <begin position="1"/>
        <end position="17"/>
    </location>
</feature>
<dbReference type="KEGG" id="spaa:SPAPADRAFT_60191"/>
<keyword evidence="1" id="KW-0732">Signal</keyword>
<dbReference type="InParanoid" id="G3AK38"/>
<dbReference type="GeneID" id="18873266"/>
<dbReference type="RefSeq" id="XP_007374364.1">
    <property type="nucleotide sequence ID" value="XM_007374302.1"/>
</dbReference>